<comment type="pathway">
    <text evidence="1">Energy metabolism; oxidative phosphorylation.</text>
</comment>
<feature type="transmembrane region" description="Helical" evidence="13">
    <location>
        <begin position="302"/>
        <end position="324"/>
    </location>
</feature>
<dbReference type="InterPro" id="IPR000883">
    <property type="entry name" value="Cyt_C_Oxase_1"/>
</dbReference>
<evidence type="ECO:0000313" key="14">
    <source>
        <dbReference type="EMBL" id="QYD66995.1"/>
    </source>
</evidence>
<feature type="transmembrane region" description="Helical" evidence="13">
    <location>
        <begin position="412"/>
        <end position="432"/>
    </location>
</feature>
<evidence type="ECO:0000256" key="1">
    <source>
        <dbReference type="ARBA" id="ARBA00004673"/>
    </source>
</evidence>
<evidence type="ECO:0000256" key="10">
    <source>
        <dbReference type="ARBA" id="ARBA00047816"/>
    </source>
</evidence>
<feature type="compositionally biased region" description="Basic and acidic residues" evidence="12">
    <location>
        <begin position="652"/>
        <end position="668"/>
    </location>
</feature>
<feature type="transmembrane region" description="Helical" evidence="13">
    <location>
        <begin position="181"/>
        <end position="205"/>
    </location>
</feature>
<dbReference type="InterPro" id="IPR036927">
    <property type="entry name" value="Cyt_c_oxase-like_su1_sf"/>
</dbReference>
<feature type="transmembrane region" description="Helical" evidence="13">
    <location>
        <begin position="814"/>
        <end position="833"/>
    </location>
</feature>
<comment type="similarity">
    <text evidence="11">Belongs to the heme-copper respiratory oxidase family.</text>
</comment>
<gene>
    <name evidence="14" type="primary">ctaD</name>
    <name evidence="14" type="ORF">KZJ38_11260</name>
</gene>
<keyword evidence="13" id="KW-0472">Membrane</keyword>
<evidence type="ECO:0000256" key="5">
    <source>
        <dbReference type="ARBA" id="ARBA00022660"/>
    </source>
</evidence>
<comment type="catalytic activity">
    <reaction evidence="10">
        <text>4 Fe(II)-[cytochrome c] + O2 + 8 H(+)(in) = 4 Fe(III)-[cytochrome c] + 2 H2O + 4 H(+)(out)</text>
        <dbReference type="Rhea" id="RHEA:11436"/>
        <dbReference type="Rhea" id="RHEA-COMP:10350"/>
        <dbReference type="Rhea" id="RHEA-COMP:14399"/>
        <dbReference type="ChEBI" id="CHEBI:15377"/>
        <dbReference type="ChEBI" id="CHEBI:15378"/>
        <dbReference type="ChEBI" id="CHEBI:15379"/>
        <dbReference type="ChEBI" id="CHEBI:29033"/>
        <dbReference type="ChEBI" id="CHEBI:29034"/>
        <dbReference type="EC" id="7.1.1.9"/>
    </reaction>
</comment>
<dbReference type="InterPro" id="IPR023615">
    <property type="entry name" value="Cyt_c_Oxase_su1_BS"/>
</dbReference>
<evidence type="ECO:0000256" key="9">
    <source>
        <dbReference type="ARBA" id="ARBA00023008"/>
    </source>
</evidence>
<dbReference type="PANTHER" id="PTHR10422">
    <property type="entry name" value="CYTOCHROME C OXIDASE SUBUNIT 1"/>
    <property type="match status" value="1"/>
</dbReference>
<evidence type="ECO:0000256" key="8">
    <source>
        <dbReference type="ARBA" id="ARBA00022982"/>
    </source>
</evidence>
<feature type="transmembrane region" description="Helical" evidence="13">
    <location>
        <begin position="94"/>
        <end position="123"/>
    </location>
</feature>
<dbReference type="RefSeq" id="WP_219795989.1">
    <property type="nucleotide sequence ID" value="NZ_CP080095.1"/>
</dbReference>
<keyword evidence="15" id="KW-1185">Reference proteome</keyword>
<dbReference type="SUPFAM" id="SSF81452">
    <property type="entry name" value="Cytochrome c oxidase subunit III-like"/>
    <property type="match status" value="1"/>
</dbReference>
<feature type="transmembrane region" description="Helical" evidence="13">
    <location>
        <begin position="444"/>
        <end position="467"/>
    </location>
</feature>
<keyword evidence="4 11" id="KW-0349">Heme</keyword>
<organism evidence="14 15">
    <name type="scientific">Paraburkholderia edwinii</name>
    <dbReference type="NCBI Taxonomy" id="2861782"/>
    <lineage>
        <taxon>Bacteria</taxon>
        <taxon>Pseudomonadati</taxon>
        <taxon>Pseudomonadota</taxon>
        <taxon>Betaproteobacteria</taxon>
        <taxon>Burkholderiales</taxon>
        <taxon>Burkholderiaceae</taxon>
        <taxon>Paraburkholderia</taxon>
    </lineage>
</organism>
<dbReference type="InterPro" id="IPR014241">
    <property type="entry name" value="Cyt_c_oxidase_su1_bac"/>
</dbReference>
<dbReference type="CDD" id="cd01662">
    <property type="entry name" value="Ubiquinol_Oxidase_I"/>
    <property type="match status" value="1"/>
</dbReference>
<dbReference type="PANTHER" id="PTHR10422:SF18">
    <property type="entry name" value="CYTOCHROME C OXIDASE SUBUNIT 1"/>
    <property type="match status" value="1"/>
</dbReference>
<evidence type="ECO:0000256" key="3">
    <source>
        <dbReference type="ARBA" id="ARBA00022448"/>
    </source>
</evidence>
<dbReference type="Proteomes" id="UP000826462">
    <property type="component" value="Chromosome 1"/>
</dbReference>
<dbReference type="PRINTS" id="PR01165">
    <property type="entry name" value="CYCOXIDASEI"/>
</dbReference>
<keyword evidence="13" id="KW-1133">Transmembrane helix</keyword>
<dbReference type="Gene3D" id="1.20.210.10">
    <property type="entry name" value="Cytochrome c oxidase-like, subunit I domain"/>
    <property type="match status" value="1"/>
</dbReference>
<evidence type="ECO:0000256" key="7">
    <source>
        <dbReference type="ARBA" id="ARBA00022967"/>
    </source>
</evidence>
<dbReference type="EMBL" id="CP080095">
    <property type="protein sequence ID" value="QYD66995.1"/>
    <property type="molecule type" value="Genomic_DNA"/>
</dbReference>
<evidence type="ECO:0000256" key="4">
    <source>
        <dbReference type="ARBA" id="ARBA00022617"/>
    </source>
</evidence>
<feature type="transmembrane region" description="Helical" evidence="13">
    <location>
        <begin position="717"/>
        <end position="743"/>
    </location>
</feature>
<evidence type="ECO:0000256" key="2">
    <source>
        <dbReference type="ARBA" id="ARBA00012949"/>
    </source>
</evidence>
<feature type="transmembrane region" description="Helical" evidence="13">
    <location>
        <begin position="56"/>
        <end position="74"/>
    </location>
</feature>
<dbReference type="EC" id="7.1.1.9" evidence="2"/>
<evidence type="ECO:0000256" key="12">
    <source>
        <dbReference type="SAM" id="MobiDB-lite"/>
    </source>
</evidence>
<dbReference type="InterPro" id="IPR035973">
    <property type="entry name" value="Cyt_c_oxidase_su3-like_sf"/>
</dbReference>
<accession>A0ABX8UIA7</accession>
<reference evidence="14 15" key="1">
    <citation type="submission" date="2021-07" db="EMBL/GenBank/DDBJ databases">
        <title>Paraburkholderia edwinii protects Aspergillus sp. from phenazines by acting as a toxin sponge.</title>
        <authorList>
            <person name="Dahlstrom K.M."/>
            <person name="Newman D.K."/>
        </authorList>
    </citation>
    <scope>NUCLEOTIDE SEQUENCE [LARGE SCALE GENOMIC DNA]</scope>
    <source>
        <strain evidence="14 15">Pe01</strain>
    </source>
</reference>
<keyword evidence="5 11" id="KW-0679">Respiratory chain</keyword>
<evidence type="ECO:0000256" key="6">
    <source>
        <dbReference type="ARBA" id="ARBA00022723"/>
    </source>
</evidence>
<dbReference type="PROSITE" id="PS00077">
    <property type="entry name" value="COX1_CUB"/>
    <property type="match status" value="1"/>
</dbReference>
<feature type="transmembrane region" description="Helical" evidence="13">
    <location>
        <begin position="791"/>
        <end position="808"/>
    </location>
</feature>
<feature type="transmembrane region" description="Helical" evidence="13">
    <location>
        <begin position="135"/>
        <end position="156"/>
    </location>
</feature>
<keyword evidence="11 13" id="KW-0812">Transmembrane</keyword>
<dbReference type="InterPro" id="IPR013833">
    <property type="entry name" value="Cyt_c_oxidase_su3_a-hlx"/>
</dbReference>
<feature type="transmembrane region" description="Helical" evidence="13">
    <location>
        <begin position="758"/>
        <end position="779"/>
    </location>
</feature>
<evidence type="ECO:0000256" key="13">
    <source>
        <dbReference type="SAM" id="Phobius"/>
    </source>
</evidence>
<keyword evidence="9" id="KW-0186">Copper</keyword>
<name>A0ABX8UIA7_9BURK</name>
<dbReference type="NCBIfam" id="TIGR02891">
    <property type="entry name" value="CtaD_CoxA"/>
    <property type="match status" value="1"/>
</dbReference>
<feature type="region of interest" description="Disordered" evidence="12">
    <location>
        <begin position="652"/>
        <end position="702"/>
    </location>
</feature>
<keyword evidence="7" id="KW-1278">Translocase</keyword>
<dbReference type="Gene3D" id="1.20.120.80">
    <property type="entry name" value="Cytochrome c oxidase, subunit III, four-helix bundle"/>
    <property type="match status" value="1"/>
</dbReference>
<feature type="transmembrane region" description="Helical" evidence="13">
    <location>
        <begin position="339"/>
        <end position="361"/>
    </location>
</feature>
<dbReference type="SUPFAM" id="SSF81442">
    <property type="entry name" value="Cytochrome c oxidase subunit I-like"/>
    <property type="match status" value="1"/>
</dbReference>
<keyword evidence="4 11" id="KW-0408">Iron</keyword>
<feature type="transmembrane region" description="Helical" evidence="13">
    <location>
        <begin position="618"/>
        <end position="634"/>
    </location>
</feature>
<feature type="transmembrane region" description="Helical" evidence="13">
    <location>
        <begin position="217"/>
        <end position="246"/>
    </location>
</feature>
<evidence type="ECO:0000256" key="11">
    <source>
        <dbReference type="RuleBase" id="RU000370"/>
    </source>
</evidence>
<feature type="transmembrane region" description="Helical" evidence="13">
    <location>
        <begin position="487"/>
        <end position="510"/>
    </location>
</feature>
<protein>
    <recommendedName>
        <fullName evidence="2">cytochrome-c oxidase</fullName>
        <ecNumber evidence="2">7.1.1.9</ecNumber>
    </recommendedName>
</protein>
<feature type="transmembrane region" description="Helical" evidence="13">
    <location>
        <begin position="373"/>
        <end position="392"/>
    </location>
</feature>
<evidence type="ECO:0000313" key="15">
    <source>
        <dbReference type="Proteomes" id="UP000826462"/>
    </source>
</evidence>
<proteinExistence type="inferred from homology"/>
<feature type="transmembrane region" description="Helical" evidence="13">
    <location>
        <begin position="266"/>
        <end position="290"/>
    </location>
</feature>
<keyword evidence="3 11" id="KW-0813">Transport</keyword>
<keyword evidence="8 11" id="KW-0249">Electron transport</keyword>
<feature type="transmembrane region" description="Helical" evidence="13">
    <location>
        <begin position="871"/>
        <end position="891"/>
    </location>
</feature>
<dbReference type="Pfam" id="PF00115">
    <property type="entry name" value="COX1"/>
    <property type="match status" value="1"/>
</dbReference>
<feature type="transmembrane region" description="Helical" evidence="13">
    <location>
        <begin position="595"/>
        <end position="612"/>
    </location>
</feature>
<keyword evidence="6" id="KW-0479">Metal-binding</keyword>
<sequence>MSTTNQFHAIEADLRIKDGPDATADARTALADTWSDRRGVVGWLSAVNHKAIGRRFIVTTFAFFLLAGLLALAMRTQLARPDSRLIGPDLYNQLFTIHGTTMMFLFAVPVMQAVAVYLIPLMIGARSVAFPRMNAYAYWVFLFGGLMLYVAFALGAGPRSGWFSYVPLAGPDYATGKGTDIWAQMITFTEVPALLEAVVLITTILKMRAPGMSLNRLPLFAWATLVTQFMVLFAMPAIMLASTALILDRLVGTQFYNPALGGDVLLWQHLFWFFGHPEVYLIFIPALGFMSSIIPTFSRRPIFGYSAMVLALIAIAFLAFGLWVHHMFATAVPELGKSFFTAASVLIAAPSGIQIFCWLATLLTGKPSLKAPLLFVMAFFFILVLGGLSGVMLGSVSLDLQVHDTYFVVAHLHYVLIGGAVFPLFGAFYYWFPKFTGRMLGETLGRWHFWLFFIGFNLTFFPMHLLGLHGMPRRVWTYPPGMGWSDMNALATAGAYMMAVAVLLFLFNVVRSRRHGERAPADPWGGGTLEWSVPSPPPPHNFDVLPVVHGRDPLWEPQREPRSVSGLAVHAREVLTTGVLAAQPDTRPLFPGPSIWPFISAVATTVFFIGSIYTPSAVWWGTAPVAAAMIVWFWPTRRANRIGLALERWPRDERDRQPEREGAREAGRRAQQRAVQRHGVPGETEQQSAVQREPDAATPSSLDVRGLPSFGFGHRSLMWWATAGLMLIEGSVFAITVGMYFYLRAVNAWWPMNAPPPSLLWGTLNTAVLLLSMWPNALAKRAAERGERARARLWLAVCLLFALAFLVLRGFEFAALNVMWYANAYGSIVWLLLGLHTTHLVTDTVDTAVLALLLFTGPFEGKRLLDASENAVYWYFVVLSWLPIYAVIYLAPRIHF</sequence>